<dbReference type="PANTHER" id="PTHR40446">
    <property type="entry name" value="N-ACETYLGLUCOSAMINE-1-PHOSPHODIESTER ALPHA-N-ACETYLGLUCOSAMINIDASE"/>
    <property type="match status" value="1"/>
</dbReference>
<dbReference type="GO" id="GO:0016798">
    <property type="term" value="F:hydrolase activity, acting on glycosyl bonds"/>
    <property type="evidence" value="ECO:0007669"/>
    <property type="project" value="UniProtKB-KW"/>
</dbReference>
<sequence length="315" mass="34700">MLSDSVMTKSAKILLPRIFLSSAIALFLFPLVIYSGLLLRRPPRTAQQKQLFPGITYQRIADLNPRPVMMHIVTIDLNAPGIKLRVTPGEPGDDGKDIPAQTTSEFLQKHQLQLAINGSFFYPCYFNHFWDFVPQRGDRVNVIGQLISDGILYKEGKPGWGVLCVSESAGVSIAPAHCPPNTREAIAGREIIIQNGQPVAIAKPKKNSDRHKPYPRTVVAIDRLGEKLWFILVDGRQRNYSAGLTLPELTEILLNMGVDAALNLDGGGSTTLAIADGKKTRLLNSPIDARIPMRERAIANHIGIYTSPQSSHQKP</sequence>
<evidence type="ECO:0000259" key="2">
    <source>
        <dbReference type="Pfam" id="PF09992"/>
    </source>
</evidence>
<keyword evidence="3" id="KW-0326">Glycosidase</keyword>
<organism evidence="3">
    <name type="scientific">Planktothricoides raciborskii GIHE-MW2</name>
    <dbReference type="NCBI Taxonomy" id="2792601"/>
    <lineage>
        <taxon>Bacteria</taxon>
        <taxon>Bacillati</taxon>
        <taxon>Cyanobacteriota</taxon>
        <taxon>Cyanophyceae</taxon>
        <taxon>Oscillatoriophycideae</taxon>
        <taxon>Oscillatoriales</taxon>
        <taxon>Oscillatoriaceae</taxon>
        <taxon>Planktothricoides</taxon>
    </lineage>
</organism>
<evidence type="ECO:0000256" key="1">
    <source>
        <dbReference type="SAM" id="Phobius"/>
    </source>
</evidence>
<feature type="domain" description="Phosphodiester glycosidase" evidence="2">
    <location>
        <begin position="112"/>
        <end position="305"/>
    </location>
</feature>
<keyword evidence="1" id="KW-0472">Membrane</keyword>
<dbReference type="PANTHER" id="PTHR40446:SF2">
    <property type="entry name" value="N-ACETYLGLUCOSAMINE-1-PHOSPHODIESTER ALPHA-N-ACETYLGLUCOSAMINIDASE"/>
    <property type="match status" value="1"/>
</dbReference>
<dbReference type="EMBL" id="CP159837">
    <property type="protein sequence ID" value="XCM38198.1"/>
    <property type="molecule type" value="Genomic_DNA"/>
</dbReference>
<accession>A0AAU8JHH1</accession>
<dbReference type="RefSeq" id="WP_354635755.1">
    <property type="nucleotide sequence ID" value="NZ_CP159837.1"/>
</dbReference>
<dbReference type="AlphaFoldDB" id="A0AAU8JHH1"/>
<dbReference type="Pfam" id="PF09992">
    <property type="entry name" value="NAGPA"/>
    <property type="match status" value="1"/>
</dbReference>
<gene>
    <name evidence="3" type="ORF">ABWT76_001030</name>
</gene>
<protein>
    <submittedName>
        <fullName evidence="3">Phosphodiester glycosidase family protein</fullName>
    </submittedName>
</protein>
<dbReference type="InterPro" id="IPR018711">
    <property type="entry name" value="NAGPA"/>
</dbReference>
<name>A0AAU8JHH1_9CYAN</name>
<keyword evidence="3" id="KW-0378">Hydrolase</keyword>
<proteinExistence type="predicted"/>
<evidence type="ECO:0000313" key="3">
    <source>
        <dbReference type="EMBL" id="XCM38198.1"/>
    </source>
</evidence>
<reference evidence="3" key="1">
    <citation type="submission" date="2024-07" db="EMBL/GenBank/DDBJ databases">
        <authorList>
            <person name="Kim Y.J."/>
            <person name="Jeong J.Y."/>
        </authorList>
    </citation>
    <scope>NUCLEOTIDE SEQUENCE</scope>
    <source>
        <strain evidence="3">GIHE-MW2</strain>
    </source>
</reference>
<feature type="transmembrane region" description="Helical" evidence="1">
    <location>
        <begin position="20"/>
        <end position="39"/>
    </location>
</feature>
<keyword evidence="1" id="KW-1133">Transmembrane helix</keyword>
<keyword evidence="1" id="KW-0812">Transmembrane</keyword>